<feature type="region of interest" description="Disordered" evidence="1">
    <location>
        <begin position="128"/>
        <end position="164"/>
    </location>
</feature>
<evidence type="ECO:0000313" key="3">
    <source>
        <dbReference type="RefSeq" id="XP_048130600.1"/>
    </source>
</evidence>
<dbReference type="PANTHER" id="PTHR34546">
    <property type="entry name" value="OS06G0153600 PROTEIN"/>
    <property type="match status" value="1"/>
</dbReference>
<accession>A0ABM3H1Y5</accession>
<dbReference type="Proteomes" id="UP000827889">
    <property type="component" value="Chromosome 2"/>
</dbReference>
<feature type="region of interest" description="Disordered" evidence="1">
    <location>
        <begin position="634"/>
        <end position="663"/>
    </location>
</feature>
<feature type="compositionally biased region" description="Basic and acidic residues" evidence="1">
    <location>
        <begin position="60"/>
        <end position="77"/>
    </location>
</feature>
<dbReference type="RefSeq" id="XP_048130600.1">
    <property type="nucleotide sequence ID" value="XM_048274643.1"/>
</dbReference>
<feature type="region of interest" description="Disordered" evidence="1">
    <location>
        <begin position="20"/>
        <end position="116"/>
    </location>
</feature>
<feature type="compositionally biased region" description="Acidic residues" evidence="1">
    <location>
        <begin position="133"/>
        <end position="156"/>
    </location>
</feature>
<organism evidence="2 3">
    <name type="scientific">Rhodamnia argentea</name>
    <dbReference type="NCBI Taxonomy" id="178133"/>
    <lineage>
        <taxon>Eukaryota</taxon>
        <taxon>Viridiplantae</taxon>
        <taxon>Streptophyta</taxon>
        <taxon>Embryophyta</taxon>
        <taxon>Tracheophyta</taxon>
        <taxon>Spermatophyta</taxon>
        <taxon>Magnoliopsida</taxon>
        <taxon>eudicotyledons</taxon>
        <taxon>Gunneridae</taxon>
        <taxon>Pentapetalae</taxon>
        <taxon>rosids</taxon>
        <taxon>malvids</taxon>
        <taxon>Myrtales</taxon>
        <taxon>Myrtaceae</taxon>
        <taxon>Myrtoideae</taxon>
        <taxon>Myrteae</taxon>
        <taxon>Australasian group</taxon>
        <taxon>Rhodamnia</taxon>
    </lineage>
</organism>
<protein>
    <submittedName>
        <fullName evidence="3">Uncharacterized protein LOC115737347 isoform X1</fullName>
    </submittedName>
</protein>
<dbReference type="PANTHER" id="PTHR34546:SF3">
    <property type="entry name" value="OS06G0153600 PROTEIN"/>
    <property type="match status" value="1"/>
</dbReference>
<gene>
    <name evidence="3" type="primary">LOC115737347</name>
</gene>
<evidence type="ECO:0000313" key="2">
    <source>
        <dbReference type="Proteomes" id="UP000827889"/>
    </source>
</evidence>
<proteinExistence type="predicted"/>
<feature type="compositionally biased region" description="Acidic residues" evidence="1">
    <location>
        <begin position="638"/>
        <end position="663"/>
    </location>
</feature>
<reference evidence="2" key="1">
    <citation type="submission" date="2025-05" db="UniProtKB">
        <authorList>
            <consortium name="RefSeq"/>
        </authorList>
    </citation>
    <scope>NUCLEOTIDE SEQUENCE [LARGE SCALE GENOMIC DNA]</scope>
</reference>
<feature type="compositionally biased region" description="Basic residues" evidence="1">
    <location>
        <begin position="50"/>
        <end position="59"/>
    </location>
</feature>
<dbReference type="GeneID" id="115737347"/>
<sequence>MDPFEQRLRDEVVYLHSLWHQGPPASHHSSSRAIPVSNPAPFKKQNPAAAKRKGHKKHKNSEEPKDPEKEWPCKEEPITQPSPAWPAMKQKEPGSGQTSRPASAEEQAKIAGQAMQQRALERCRGLFAKVGDSDGDEEEEKDDDDDGDEKEDDREEGDNGRLEESEEYKCILDVFVKDRELREYYERNHESGDFWCVVCGAQGGKMSRRKFKNCVGVLQHSISISNTKKRRAHRAFGLVICRVMGWDVERLPLIVAKGEPLSRSLAGPSLLQQTVCEEDAATKSIENCEKEISVPGTNGEGKADGLVREKTAAKEDDTMGIKNLNRGNIDARADEEKLLQCSDSVPLPTSSVEWPCGNLVDSSSTAASGWRTFKSLSSCSVLTEAKGGSEMWHQKVFQACHAFFQCRSGSESDSDEEADDEDDEEENDDDDDDPLDGDVDGECEVIKFFMKLFMENAELKSYYESKYGDGDFCCLVCAGVGKKPWKRFKGCNGLLQHCTTIWKIKNLAHKAYARAICKVLNWDINCFPPIKTTSEALGHCLVQSGDMQGGSTEKILMSINCPDADDSVSSPMSSIKWPCESPVDCAGMAASEWPPFKSPSNSANHSVLAEEKGEPETWHQKVLDVCQAFFSCTSGSDIDGDEEADDEEEDEGDDDEDVLHGDDDGECEIVKFFSMLFTENAELRSYYNSKYTDGDFSCLVCAGVGKKPWKRFKGCTGLLQHATTIAKTKRRAHRAYGRAICNLLCWDINKFPSIVNNLEALNHSSVQPADMLGNGANTPPKDNATACQDVGAQML</sequence>
<feature type="region of interest" description="Disordered" evidence="1">
    <location>
        <begin position="409"/>
        <end position="437"/>
    </location>
</feature>
<feature type="compositionally biased region" description="Acidic residues" evidence="1">
    <location>
        <begin position="412"/>
        <end position="437"/>
    </location>
</feature>
<keyword evidence="2" id="KW-1185">Reference proteome</keyword>
<name>A0ABM3H1Y5_9MYRT</name>
<reference evidence="3" key="2">
    <citation type="submission" date="2025-08" db="UniProtKB">
        <authorList>
            <consortium name="RefSeq"/>
        </authorList>
    </citation>
    <scope>IDENTIFICATION</scope>
    <source>
        <tissue evidence="3">Leaf</tissue>
    </source>
</reference>
<evidence type="ECO:0000256" key="1">
    <source>
        <dbReference type="SAM" id="MobiDB-lite"/>
    </source>
</evidence>